<dbReference type="HOGENOM" id="CLU_044146_0_1_14"/>
<dbReference type="NCBIfam" id="TIGR00099">
    <property type="entry name" value="Cof-subfamily"/>
    <property type="match status" value="1"/>
</dbReference>
<dbReference type="SUPFAM" id="SSF56784">
    <property type="entry name" value="HAD-like"/>
    <property type="match status" value="1"/>
</dbReference>
<keyword evidence="1" id="KW-0378">Hydrolase</keyword>
<dbReference type="eggNOG" id="COG0561">
    <property type="taxonomic scope" value="Bacteria"/>
</dbReference>
<accession>R4U2W6</accession>
<dbReference type="SFLD" id="SFLDG01140">
    <property type="entry name" value="C2.B:_Phosphomannomutase_and_P"/>
    <property type="match status" value="1"/>
</dbReference>
<dbReference type="InterPro" id="IPR006379">
    <property type="entry name" value="HAD-SF_hydro_IIB"/>
</dbReference>
<evidence type="ECO:0000313" key="2">
    <source>
        <dbReference type="Proteomes" id="UP000013963"/>
    </source>
</evidence>
<dbReference type="GO" id="GO:0000287">
    <property type="term" value="F:magnesium ion binding"/>
    <property type="evidence" value="ECO:0007669"/>
    <property type="project" value="TreeGrafter"/>
</dbReference>
<protein>
    <submittedName>
        <fullName evidence="1">HAD superfamily hydrolase</fullName>
    </submittedName>
</protein>
<dbReference type="Gene3D" id="3.30.1240.10">
    <property type="match status" value="1"/>
</dbReference>
<dbReference type="AlphaFoldDB" id="R4U2W6"/>
<dbReference type="GO" id="GO:0005829">
    <property type="term" value="C:cytosol"/>
    <property type="evidence" value="ECO:0007669"/>
    <property type="project" value="TreeGrafter"/>
</dbReference>
<dbReference type="Gene3D" id="3.40.50.1000">
    <property type="entry name" value="HAD superfamily/HAD-like"/>
    <property type="match status" value="1"/>
</dbReference>
<dbReference type="Proteomes" id="UP000013963">
    <property type="component" value="Chromosome"/>
</dbReference>
<dbReference type="InterPro" id="IPR023214">
    <property type="entry name" value="HAD_sf"/>
</dbReference>
<evidence type="ECO:0000313" key="1">
    <source>
        <dbReference type="EMBL" id="AGM25722.1"/>
    </source>
</evidence>
<dbReference type="PANTHER" id="PTHR10000:SF8">
    <property type="entry name" value="HAD SUPERFAMILY HYDROLASE-LIKE, TYPE 3"/>
    <property type="match status" value="1"/>
</dbReference>
<dbReference type="Pfam" id="PF08282">
    <property type="entry name" value="Hydrolase_3"/>
    <property type="match status" value="1"/>
</dbReference>
<dbReference type="EMBL" id="CP005078">
    <property type="protein sequence ID" value="AGM25722.1"/>
    <property type="molecule type" value="Genomic_DNA"/>
</dbReference>
<gene>
    <name evidence="1" type="primary">had</name>
    <name evidence="1" type="ORF">SSYRP_v1c01260</name>
</gene>
<dbReference type="NCBIfam" id="TIGR01484">
    <property type="entry name" value="HAD-SF-IIB"/>
    <property type="match status" value="1"/>
</dbReference>
<dbReference type="RefSeq" id="WP_016340382.1">
    <property type="nucleotide sequence ID" value="NC_021284.1"/>
</dbReference>
<dbReference type="CDD" id="cd07516">
    <property type="entry name" value="HAD_Pase"/>
    <property type="match status" value="1"/>
</dbReference>
<dbReference type="KEGG" id="ssyr:SSYRP_v1c01260"/>
<sequence length="276" mass="31417">MQKYKLIALDLDGTTVKSHNKISKKNQRTIKWALENDIKVVIATGRSLGAMRKVIKKLNLAEYNMPVVSFNGSVIYDVKNDKIIKHNYFETQEAVTFFEQAKKDKVSLWAYSVANDKLAYINNKSSLMVKWMSFHTRRKTKLFSQVENFNDQIYKFVISGKKANVLSFRKTIENNFECNVFDWSYVSKSNLNLEICPVTSDKKHALEFIAKKYNIAPEEVIAMGDGSNDIEMLKWAGLGIAMGNAKKQVKAIANDVTAHHKKSGVAKAIEKHVKVK</sequence>
<dbReference type="InterPro" id="IPR000150">
    <property type="entry name" value="Cof"/>
</dbReference>
<reference evidence="1 2" key="1">
    <citation type="journal article" date="2013" name="Genome Biol. Evol.">
        <title>Complete genomes of two dipteran-associated spiroplasmas provided insights into the origin, dynamics, and impacts of viral invasion in spiroplasma.</title>
        <authorList>
            <person name="Ku C."/>
            <person name="Lo W.S."/>
            <person name="Chen L.L."/>
            <person name="Kuo C.H."/>
        </authorList>
    </citation>
    <scope>NUCLEOTIDE SEQUENCE [LARGE SCALE GENOMIC DNA]</scope>
    <source>
        <strain evidence="1">EA-1</strain>
    </source>
</reference>
<organism evidence="1 2">
    <name type="scientific">Spiroplasma syrphidicola EA-1</name>
    <dbReference type="NCBI Taxonomy" id="1276229"/>
    <lineage>
        <taxon>Bacteria</taxon>
        <taxon>Bacillati</taxon>
        <taxon>Mycoplasmatota</taxon>
        <taxon>Mollicutes</taxon>
        <taxon>Entomoplasmatales</taxon>
        <taxon>Spiroplasmataceae</taxon>
        <taxon>Spiroplasma</taxon>
    </lineage>
</organism>
<dbReference type="SFLD" id="SFLDG01144">
    <property type="entry name" value="C2.B.4:_PGP_Like"/>
    <property type="match status" value="1"/>
</dbReference>
<dbReference type="PATRIC" id="fig|1276229.3.peg.126"/>
<dbReference type="SFLD" id="SFLDS00003">
    <property type="entry name" value="Haloacid_Dehalogenase"/>
    <property type="match status" value="1"/>
</dbReference>
<dbReference type="OrthoDB" id="384659at2"/>
<dbReference type="PANTHER" id="PTHR10000">
    <property type="entry name" value="PHOSPHOSERINE PHOSPHATASE"/>
    <property type="match status" value="1"/>
</dbReference>
<dbReference type="STRING" id="1276229.SSYRP_v1c01260"/>
<name>R4U2W6_9MOLU</name>
<proteinExistence type="predicted"/>
<dbReference type="GO" id="GO:0016791">
    <property type="term" value="F:phosphatase activity"/>
    <property type="evidence" value="ECO:0007669"/>
    <property type="project" value="TreeGrafter"/>
</dbReference>
<dbReference type="PROSITE" id="PS01229">
    <property type="entry name" value="COF_2"/>
    <property type="match status" value="1"/>
</dbReference>
<dbReference type="InterPro" id="IPR036412">
    <property type="entry name" value="HAD-like_sf"/>
</dbReference>
<keyword evidence="2" id="KW-1185">Reference proteome</keyword>